<dbReference type="OrthoDB" id="4519096at2759"/>
<reference evidence="2" key="1">
    <citation type="journal article" date="2008" name="PLoS Genet.">
        <title>Genomic islands in the pathogenic filamentous fungus Aspergillus fumigatus.</title>
        <authorList>
            <person name="Fedorova N.D."/>
            <person name="Khaldi N."/>
            <person name="Joardar V.S."/>
            <person name="Maiti R."/>
            <person name="Amedeo P."/>
            <person name="Anderson M.J."/>
            <person name="Crabtree J."/>
            <person name="Silva J.C."/>
            <person name="Badger J.H."/>
            <person name="Albarraq A."/>
            <person name="Angiuoli S."/>
            <person name="Bussey H."/>
            <person name="Bowyer P."/>
            <person name="Cotty P.J."/>
            <person name="Dyer P.S."/>
            <person name="Egan A."/>
            <person name="Galens K."/>
            <person name="Fraser-Liggett C.M."/>
            <person name="Haas B.J."/>
            <person name="Inman J.M."/>
            <person name="Kent R."/>
            <person name="Lemieux S."/>
            <person name="Malavazi I."/>
            <person name="Orvis J."/>
            <person name="Roemer T."/>
            <person name="Ronning C.M."/>
            <person name="Sundaram J.P."/>
            <person name="Sutton G."/>
            <person name="Turner G."/>
            <person name="Venter J.C."/>
            <person name="White O.R."/>
            <person name="Whitty B.R."/>
            <person name="Youngman P."/>
            <person name="Wolfe K.H."/>
            <person name="Goldman G.H."/>
            <person name="Wortman J.R."/>
            <person name="Jiang B."/>
            <person name="Denning D.W."/>
            <person name="Nierman W.C."/>
        </authorList>
    </citation>
    <scope>NUCLEOTIDE SEQUENCE [LARGE SCALE GENOMIC DNA]</scope>
    <source>
        <strain evidence="2">ATCC 1020 / DSM 3700 / CBS 544.65 / FGSC A1164 / JCM 1740 / NRRL 181 / WB 181</strain>
    </source>
</reference>
<dbReference type="Proteomes" id="UP000006702">
    <property type="component" value="Unassembled WGS sequence"/>
</dbReference>
<dbReference type="GeneID" id="4585378"/>
<name>A1DK31_NEOFI</name>
<dbReference type="RefSeq" id="XP_001258967.1">
    <property type="nucleotide sequence ID" value="XM_001258966.1"/>
</dbReference>
<sequence length="370" mass="42367">MATEFLPILDDQDCFGRTALFFMSSNAKASLDVFQWHLKNGASLSVSANGRFPQWDGLTCLHAAIASLQPRHPRSKSEPFHVDLAEILADVSPTWKDRGPIYNEDDRVNQIKRIELLIQHGADLFAASEFYGTPTDVARFTGNFDIWINSLKNCGINPKQVLATDKKIERSKKFWVTELLAREQKFEKRKLHQHFNDIFGVLDDFQFSENAHGIKPRASGALPANPLLLKTISYREVLHILRSSLFNAIHLDEENQGFGTRILADAEFFDGAYHANFFDHTYYKGSSKNILLYNKLHRYLEMVAAIASADADLEELEWKSNHYKYYPLLKAMAAFYLDRAFRFPPRGYDWKYMDDTSEVEPSIPGSWPTG</sequence>
<dbReference type="eggNOG" id="ENOG502RX11">
    <property type="taxonomic scope" value="Eukaryota"/>
</dbReference>
<dbReference type="InterPro" id="IPR036770">
    <property type="entry name" value="Ankyrin_rpt-contain_sf"/>
</dbReference>
<dbReference type="SUPFAM" id="SSF48403">
    <property type="entry name" value="Ankyrin repeat"/>
    <property type="match status" value="1"/>
</dbReference>
<protein>
    <submittedName>
        <fullName evidence="1">Ankyrin repeat protein</fullName>
    </submittedName>
</protein>
<dbReference type="AlphaFoldDB" id="A1DK31"/>
<dbReference type="HOGENOM" id="CLU_748203_0_0_1"/>
<evidence type="ECO:0000313" key="1">
    <source>
        <dbReference type="EMBL" id="EAW17070.1"/>
    </source>
</evidence>
<accession>A1DK31</accession>
<dbReference type="EMBL" id="DS027697">
    <property type="protein sequence ID" value="EAW17070.1"/>
    <property type="molecule type" value="Genomic_DNA"/>
</dbReference>
<dbReference type="KEGG" id="nfi:NFIA_004260"/>
<keyword evidence="2" id="KW-1185">Reference proteome</keyword>
<dbReference type="VEuPathDB" id="FungiDB:NFIA_004260"/>
<evidence type="ECO:0000313" key="2">
    <source>
        <dbReference type="Proteomes" id="UP000006702"/>
    </source>
</evidence>
<gene>
    <name evidence="1" type="ORF">NFIA_004260</name>
</gene>
<dbReference type="Gene3D" id="1.25.40.20">
    <property type="entry name" value="Ankyrin repeat-containing domain"/>
    <property type="match status" value="1"/>
</dbReference>
<proteinExistence type="predicted"/>
<organism evidence="1 2">
    <name type="scientific">Neosartorya fischeri (strain ATCC 1020 / DSM 3700 / CBS 544.65 / FGSC A1164 / JCM 1740 / NRRL 181 / WB 181)</name>
    <name type="common">Aspergillus fischerianus</name>
    <dbReference type="NCBI Taxonomy" id="331117"/>
    <lineage>
        <taxon>Eukaryota</taxon>
        <taxon>Fungi</taxon>
        <taxon>Dikarya</taxon>
        <taxon>Ascomycota</taxon>
        <taxon>Pezizomycotina</taxon>
        <taxon>Eurotiomycetes</taxon>
        <taxon>Eurotiomycetidae</taxon>
        <taxon>Eurotiales</taxon>
        <taxon>Aspergillaceae</taxon>
        <taxon>Aspergillus</taxon>
        <taxon>Aspergillus subgen. Fumigati</taxon>
    </lineage>
</organism>